<dbReference type="AlphaFoldDB" id="A0A540VPW8"/>
<feature type="binding site" evidence="8">
    <location>
        <position position="271"/>
    </location>
    <ligand>
        <name>Mg(2+)</name>
        <dbReference type="ChEBI" id="CHEBI:18420"/>
    </ligand>
</feature>
<feature type="binding site" evidence="8">
    <location>
        <position position="134"/>
    </location>
    <ligand>
        <name>ATP</name>
        <dbReference type="ChEBI" id="CHEBI:30616"/>
    </ligand>
</feature>
<name>A0A540VPW8_9GAMM</name>
<comment type="catalytic activity">
    <reaction evidence="8">
        <text>L-seryl-[protein] + ATP = 3-O-(5'-adenylyl)-L-seryl-[protein] + diphosphate</text>
        <dbReference type="Rhea" id="RHEA:58120"/>
        <dbReference type="Rhea" id="RHEA-COMP:9863"/>
        <dbReference type="Rhea" id="RHEA-COMP:15073"/>
        <dbReference type="ChEBI" id="CHEBI:29999"/>
        <dbReference type="ChEBI" id="CHEBI:30616"/>
        <dbReference type="ChEBI" id="CHEBI:33019"/>
        <dbReference type="ChEBI" id="CHEBI:142516"/>
        <dbReference type="EC" id="2.7.7.108"/>
    </reaction>
</comment>
<dbReference type="GO" id="GO:0005524">
    <property type="term" value="F:ATP binding"/>
    <property type="evidence" value="ECO:0007669"/>
    <property type="project" value="UniProtKB-UniRule"/>
</dbReference>
<comment type="similarity">
    <text evidence="1 8">Belongs to the SELO family.</text>
</comment>
<dbReference type="GO" id="GO:0070733">
    <property type="term" value="F:AMPylase activity"/>
    <property type="evidence" value="ECO:0007669"/>
    <property type="project" value="UniProtKB-EC"/>
</dbReference>
<keyword evidence="8" id="KW-0464">Manganese</keyword>
<proteinExistence type="inferred from homology"/>
<dbReference type="GO" id="GO:0000287">
    <property type="term" value="F:magnesium ion binding"/>
    <property type="evidence" value="ECO:0007669"/>
    <property type="project" value="UniProtKB-UniRule"/>
</dbReference>
<evidence type="ECO:0000256" key="2">
    <source>
        <dbReference type="ARBA" id="ARBA00022679"/>
    </source>
</evidence>
<evidence type="ECO:0000256" key="5">
    <source>
        <dbReference type="ARBA" id="ARBA00022741"/>
    </source>
</evidence>
<dbReference type="GO" id="GO:0030145">
    <property type="term" value="F:manganese ion binding"/>
    <property type="evidence" value="ECO:0007669"/>
    <property type="project" value="UniProtKB-UniRule"/>
</dbReference>
<feature type="binding site" evidence="8">
    <location>
        <position position="262"/>
    </location>
    <ligand>
        <name>Mg(2+)</name>
        <dbReference type="ChEBI" id="CHEBI:18420"/>
    </ligand>
</feature>
<keyword evidence="2 8" id="KW-0808">Transferase</keyword>
<dbReference type="EMBL" id="VIFK01000132">
    <property type="protein sequence ID" value="TQE98811.1"/>
    <property type="molecule type" value="Genomic_DNA"/>
</dbReference>
<comment type="cofactor">
    <cofactor evidence="8">
        <name>Mg(2+)</name>
        <dbReference type="ChEBI" id="CHEBI:18420"/>
    </cofactor>
    <cofactor evidence="8">
        <name>Mn(2+)</name>
        <dbReference type="ChEBI" id="CHEBI:29035"/>
    </cofactor>
</comment>
<evidence type="ECO:0000256" key="4">
    <source>
        <dbReference type="ARBA" id="ARBA00022723"/>
    </source>
</evidence>
<evidence type="ECO:0000256" key="1">
    <source>
        <dbReference type="ARBA" id="ARBA00009747"/>
    </source>
</evidence>
<evidence type="ECO:0000313" key="9">
    <source>
        <dbReference type="EMBL" id="TQE98811.1"/>
    </source>
</evidence>
<gene>
    <name evidence="8" type="primary">ydiU</name>
    <name evidence="8" type="synonym">selO</name>
    <name evidence="9" type="ORF">FKY71_11845</name>
</gene>
<dbReference type="PANTHER" id="PTHR32057:SF14">
    <property type="entry name" value="PROTEIN ADENYLYLTRANSFERASE SELO, MITOCHONDRIAL"/>
    <property type="match status" value="1"/>
</dbReference>
<dbReference type="Proteomes" id="UP000315400">
    <property type="component" value="Unassembled WGS sequence"/>
</dbReference>
<comment type="catalytic activity">
    <reaction evidence="8">
        <text>L-tyrosyl-[protein] + ATP = O-(5'-adenylyl)-L-tyrosyl-[protein] + diphosphate</text>
        <dbReference type="Rhea" id="RHEA:54288"/>
        <dbReference type="Rhea" id="RHEA-COMP:10136"/>
        <dbReference type="Rhea" id="RHEA-COMP:13846"/>
        <dbReference type="ChEBI" id="CHEBI:30616"/>
        <dbReference type="ChEBI" id="CHEBI:33019"/>
        <dbReference type="ChEBI" id="CHEBI:46858"/>
        <dbReference type="ChEBI" id="CHEBI:83624"/>
        <dbReference type="EC" id="2.7.7.108"/>
    </reaction>
</comment>
<protein>
    <recommendedName>
        <fullName evidence="8">Protein nucleotidyltransferase YdiU</fullName>
        <ecNumber evidence="8">2.7.7.-</ecNumber>
    </recommendedName>
    <alternativeName>
        <fullName evidence="8">Protein adenylyltransferase YdiU</fullName>
        <ecNumber evidence="8">2.7.7.108</ecNumber>
    </alternativeName>
    <alternativeName>
        <fullName evidence="8">Protein uridylyltransferase YdiU</fullName>
        <ecNumber evidence="8">2.7.7.-</ecNumber>
    </alternativeName>
</protein>
<feature type="active site" description="Proton acceptor" evidence="8">
    <location>
        <position position="261"/>
    </location>
</feature>
<evidence type="ECO:0000256" key="3">
    <source>
        <dbReference type="ARBA" id="ARBA00022695"/>
    </source>
</evidence>
<dbReference type="InterPro" id="IPR003846">
    <property type="entry name" value="SelO"/>
</dbReference>
<evidence type="ECO:0000313" key="10">
    <source>
        <dbReference type="Proteomes" id="UP000315400"/>
    </source>
</evidence>
<keyword evidence="5 8" id="KW-0547">Nucleotide-binding</keyword>
<sequence length="503" mass="56196">MSAHEPSIAAPEQEPVRLRFDNTYARLPERFYARCQPASPAAPATVRFNRGLATELGLPDLERARIAGIFSGWQLPQGAEPIALAYAGHQFGHFVPQLGDGRALLLGEVVDRNGVRRDIQLKGSGTTPFSRGGDGRCPIGPAMREYLVSEAMHAMGVPTSRALALVSTGESVQRETHLPGAVITRVAQSHVRVGTFEYFAVRGDVEAIRILADYVIDRHGLVGDDGENRYVALLREVVRRQAALVSLWMNIGFIHGVMNTDNTTLIGETLDYGPCAFLDHYEAGACFSFIDQGGRYRYENQPAVAQWNLMRLAETLLPLLDDDQDAAIEQAQDVVGSFPALYERDRLQGMRRKLGLFSEHPDDAVLVDELLALLERQQVDYTFFFRRLSDTAVEPNLDSPVRALFSDPDGWQQWYTRWLERLQRDRGRSTERMRAMHRVNPAVIPRNHAVHAAIRAAERHGDLAPFRELLSNVTQPFTDHPENAPGARPPRASERVLRTFCGT</sequence>
<comment type="function">
    <text evidence="8">Nucleotidyltransferase involved in the post-translational modification of proteins. It can catalyze the addition of adenosine monophosphate (AMP) or uridine monophosphate (UMP) to a protein, resulting in modifications known as AMPylation and UMPylation.</text>
</comment>
<keyword evidence="4 8" id="KW-0479">Metal-binding</keyword>
<feature type="binding site" evidence="8">
    <location>
        <position position="185"/>
    </location>
    <ligand>
        <name>ATP</name>
        <dbReference type="ChEBI" id="CHEBI:30616"/>
    </ligand>
</feature>
<comment type="catalytic activity">
    <reaction evidence="8">
        <text>L-seryl-[protein] + UTP = O-(5'-uridylyl)-L-seryl-[protein] + diphosphate</text>
        <dbReference type="Rhea" id="RHEA:64604"/>
        <dbReference type="Rhea" id="RHEA-COMP:9863"/>
        <dbReference type="Rhea" id="RHEA-COMP:16635"/>
        <dbReference type="ChEBI" id="CHEBI:29999"/>
        <dbReference type="ChEBI" id="CHEBI:33019"/>
        <dbReference type="ChEBI" id="CHEBI:46398"/>
        <dbReference type="ChEBI" id="CHEBI:156051"/>
    </reaction>
</comment>
<keyword evidence="7 8" id="KW-0460">Magnesium</keyword>
<feature type="binding site" evidence="8">
    <location>
        <position position="135"/>
    </location>
    <ligand>
        <name>ATP</name>
        <dbReference type="ChEBI" id="CHEBI:30616"/>
    </ligand>
</feature>
<feature type="binding site" evidence="8">
    <location>
        <position position="99"/>
    </location>
    <ligand>
        <name>ATP</name>
        <dbReference type="ChEBI" id="CHEBI:30616"/>
    </ligand>
</feature>
<reference evidence="9 10" key="1">
    <citation type="submission" date="2019-06" db="EMBL/GenBank/DDBJ databases">
        <title>Metagenome assembled Genome of Spiribacter salinus SL48-SHIP from the microbial mat of Salt Lake 48 (Novosibirsk region, Russia).</title>
        <authorList>
            <person name="Shipova A."/>
            <person name="Rozanov A.S."/>
            <person name="Bryanskaya A.V."/>
            <person name="Peltek S.E."/>
        </authorList>
    </citation>
    <scope>NUCLEOTIDE SEQUENCE [LARGE SCALE GENOMIC DNA]</scope>
    <source>
        <strain evidence="9">SL48-SHIP-2</strain>
    </source>
</reference>
<evidence type="ECO:0000256" key="7">
    <source>
        <dbReference type="ARBA" id="ARBA00022842"/>
    </source>
</evidence>
<feature type="binding site" evidence="8">
    <location>
        <position position="122"/>
    </location>
    <ligand>
        <name>ATP</name>
        <dbReference type="ChEBI" id="CHEBI:30616"/>
    </ligand>
</feature>
<dbReference type="Pfam" id="PF02696">
    <property type="entry name" value="SelO"/>
    <property type="match status" value="1"/>
</dbReference>
<dbReference type="HAMAP" id="MF_00692">
    <property type="entry name" value="SelO"/>
    <property type="match status" value="1"/>
</dbReference>
<dbReference type="NCBIfam" id="NF000658">
    <property type="entry name" value="PRK00029.1"/>
    <property type="match status" value="1"/>
</dbReference>
<feature type="binding site" evidence="8">
    <location>
        <position position="271"/>
    </location>
    <ligand>
        <name>ATP</name>
        <dbReference type="ChEBI" id="CHEBI:30616"/>
    </ligand>
</feature>
<comment type="catalytic activity">
    <reaction evidence="8">
        <text>L-histidyl-[protein] + UTP = N(tele)-(5'-uridylyl)-L-histidyl-[protein] + diphosphate</text>
        <dbReference type="Rhea" id="RHEA:83891"/>
        <dbReference type="Rhea" id="RHEA-COMP:9745"/>
        <dbReference type="Rhea" id="RHEA-COMP:20239"/>
        <dbReference type="ChEBI" id="CHEBI:29979"/>
        <dbReference type="ChEBI" id="CHEBI:33019"/>
        <dbReference type="ChEBI" id="CHEBI:46398"/>
        <dbReference type="ChEBI" id="CHEBI:233474"/>
    </reaction>
</comment>
<feature type="binding site" evidence="8">
    <location>
        <position position="192"/>
    </location>
    <ligand>
        <name>ATP</name>
        <dbReference type="ChEBI" id="CHEBI:30616"/>
    </ligand>
</feature>
<accession>A0A540VPW8</accession>
<dbReference type="PANTHER" id="PTHR32057">
    <property type="entry name" value="PROTEIN ADENYLYLTRANSFERASE SELO, MITOCHONDRIAL"/>
    <property type="match status" value="1"/>
</dbReference>
<evidence type="ECO:0000256" key="8">
    <source>
        <dbReference type="HAMAP-Rule" id="MF_00692"/>
    </source>
</evidence>
<feature type="binding site" evidence="8">
    <location>
        <position position="102"/>
    </location>
    <ligand>
        <name>ATP</name>
        <dbReference type="ChEBI" id="CHEBI:30616"/>
    </ligand>
</feature>
<comment type="catalytic activity">
    <reaction evidence="8">
        <text>L-threonyl-[protein] + ATP = 3-O-(5'-adenylyl)-L-threonyl-[protein] + diphosphate</text>
        <dbReference type="Rhea" id="RHEA:54292"/>
        <dbReference type="Rhea" id="RHEA-COMP:11060"/>
        <dbReference type="Rhea" id="RHEA-COMP:13847"/>
        <dbReference type="ChEBI" id="CHEBI:30013"/>
        <dbReference type="ChEBI" id="CHEBI:30616"/>
        <dbReference type="ChEBI" id="CHEBI:33019"/>
        <dbReference type="ChEBI" id="CHEBI:138113"/>
        <dbReference type="EC" id="2.7.7.108"/>
    </reaction>
</comment>
<evidence type="ECO:0000256" key="6">
    <source>
        <dbReference type="ARBA" id="ARBA00022840"/>
    </source>
</evidence>
<keyword evidence="6 8" id="KW-0067">ATP-binding</keyword>
<comment type="catalytic activity">
    <reaction evidence="8">
        <text>L-tyrosyl-[protein] + UTP = O-(5'-uridylyl)-L-tyrosyl-[protein] + diphosphate</text>
        <dbReference type="Rhea" id="RHEA:83887"/>
        <dbReference type="Rhea" id="RHEA-COMP:10136"/>
        <dbReference type="Rhea" id="RHEA-COMP:20238"/>
        <dbReference type="ChEBI" id="CHEBI:33019"/>
        <dbReference type="ChEBI" id="CHEBI:46398"/>
        <dbReference type="ChEBI" id="CHEBI:46858"/>
        <dbReference type="ChEBI" id="CHEBI:90602"/>
    </reaction>
</comment>
<organism evidence="9 10">
    <name type="scientific">Spiribacter salinus</name>
    <dbReference type="NCBI Taxonomy" id="1335746"/>
    <lineage>
        <taxon>Bacteria</taxon>
        <taxon>Pseudomonadati</taxon>
        <taxon>Pseudomonadota</taxon>
        <taxon>Gammaproteobacteria</taxon>
        <taxon>Chromatiales</taxon>
        <taxon>Ectothiorhodospiraceae</taxon>
        <taxon>Spiribacter</taxon>
    </lineage>
</organism>
<dbReference type="EC" id="2.7.7.108" evidence="8"/>
<feature type="binding site" evidence="8">
    <location>
        <position position="101"/>
    </location>
    <ligand>
        <name>ATP</name>
        <dbReference type="ChEBI" id="CHEBI:30616"/>
    </ligand>
</feature>
<comment type="caution">
    <text evidence="9">The sequence shown here is derived from an EMBL/GenBank/DDBJ whole genome shotgun (WGS) entry which is preliminary data.</text>
</comment>
<keyword evidence="3 8" id="KW-0548">Nucleotidyltransferase</keyword>
<dbReference type="EC" id="2.7.7.-" evidence="8"/>